<keyword evidence="2" id="KW-1185">Reference proteome</keyword>
<comment type="caution">
    <text evidence="1">The sequence shown here is derived from an EMBL/GenBank/DDBJ whole genome shotgun (WGS) entry which is preliminary data.</text>
</comment>
<dbReference type="AlphaFoldDB" id="A0AAW0AUG6"/>
<dbReference type="SUPFAM" id="SSF52047">
    <property type="entry name" value="RNI-like"/>
    <property type="match status" value="1"/>
</dbReference>
<evidence type="ECO:0008006" key="3">
    <source>
        <dbReference type="Google" id="ProtNLM"/>
    </source>
</evidence>
<accession>A0AAW0AUG6</accession>
<gene>
    <name evidence="1" type="ORF">R3P38DRAFT_3360929</name>
</gene>
<evidence type="ECO:0000313" key="2">
    <source>
        <dbReference type="Proteomes" id="UP001362999"/>
    </source>
</evidence>
<dbReference type="Proteomes" id="UP001362999">
    <property type="component" value="Unassembled WGS sequence"/>
</dbReference>
<proteinExistence type="predicted"/>
<organism evidence="1 2">
    <name type="scientific">Favolaschia claudopus</name>
    <dbReference type="NCBI Taxonomy" id="2862362"/>
    <lineage>
        <taxon>Eukaryota</taxon>
        <taxon>Fungi</taxon>
        <taxon>Dikarya</taxon>
        <taxon>Basidiomycota</taxon>
        <taxon>Agaricomycotina</taxon>
        <taxon>Agaricomycetes</taxon>
        <taxon>Agaricomycetidae</taxon>
        <taxon>Agaricales</taxon>
        <taxon>Marasmiineae</taxon>
        <taxon>Mycenaceae</taxon>
        <taxon>Favolaschia</taxon>
    </lineage>
</organism>
<dbReference type="EMBL" id="JAWWNJ010000049">
    <property type="protein sequence ID" value="KAK7016843.1"/>
    <property type="molecule type" value="Genomic_DNA"/>
</dbReference>
<evidence type="ECO:0000313" key="1">
    <source>
        <dbReference type="EMBL" id="KAK7016843.1"/>
    </source>
</evidence>
<reference evidence="1 2" key="1">
    <citation type="journal article" date="2024" name="J Genomics">
        <title>Draft genome sequencing and assembly of Favolaschia claudopus CIRM-BRFM 2984 isolated from oak limbs.</title>
        <authorList>
            <person name="Navarro D."/>
            <person name="Drula E."/>
            <person name="Chaduli D."/>
            <person name="Cazenave R."/>
            <person name="Ahrendt S."/>
            <person name="Wang J."/>
            <person name="Lipzen A."/>
            <person name="Daum C."/>
            <person name="Barry K."/>
            <person name="Grigoriev I.V."/>
            <person name="Favel A."/>
            <person name="Rosso M.N."/>
            <person name="Martin F."/>
        </authorList>
    </citation>
    <scope>NUCLEOTIDE SEQUENCE [LARGE SCALE GENOMIC DNA]</scope>
    <source>
        <strain evidence="1 2">CIRM-BRFM 2984</strain>
    </source>
</reference>
<dbReference type="Gene3D" id="3.80.10.10">
    <property type="entry name" value="Ribonuclease Inhibitor"/>
    <property type="match status" value="1"/>
</dbReference>
<name>A0AAW0AUG6_9AGAR</name>
<dbReference type="InterPro" id="IPR032675">
    <property type="entry name" value="LRR_dom_sf"/>
</dbReference>
<sequence length="704" mass="79191">MFFLFSIYDYAYLLRPITSRHAAYPYSAATSHSLSLSSSPPDSQYASHSTYTVPTLSAFWVRRLRLEEAFGGAFLQNPSTLSLGNIKWGWPRCGCCILRSSTGGNPRTDEEEGGGLPILLTRKLRHLPVATVVYGILIFASTFRRVLSTRNRFKQAEGPTLEVPLRAQTCRLAANFRMDLFHARTPDIWERLRNNALATDIETLVIRKSIGIAQTRLDALQNHGGPSVEVGYLSSYIAQYSSLLAPIRRLPVDLLRTIFLDPDIHEKKRDISRESILTGYKPNRLGAVCHHWRCVTLETATMWSGIAVFVNQPSQYSINALRIALQRSQKALLSLLFLSSLLKIASWSAFNLEMMHEVLQHTERWAVIELDLDKNFLPHLSPAQGRLDSLHTLTVHDRRSYESVGALVETCVFAVAPRLLTLSIMRFSLAKKLPEMPWSQLTRLCIDGEWNTDDLGLYHHLFSQAQDIRDLSIRLSRIHSEIPVPPQLPVVSPHLQKMILYGPASNRAHEMEVLARATTPALRHLQVIHLNHWDTPIMQAFIERSAFSLHTLVLYLVPVRVNDLLSILQMLPTVEDLFLQDLIPNAITNATMAALTAPSTEILPALSTFVLSGAYLFGESQLLAMLESGITAANQTAPLTVVDISLPHLILSAASLQRLNAIRVLTTSFRFSCIDESRRTIVMKFGAHMGWIHELRLELLQVKR</sequence>
<protein>
    <recommendedName>
        <fullName evidence="3">F-box domain-containing protein</fullName>
    </recommendedName>
</protein>